<gene>
    <name evidence="2" type="ORF">EUX55_07115</name>
</gene>
<dbReference type="Proteomes" id="UP000317926">
    <property type="component" value="Unassembled WGS sequence"/>
</dbReference>
<dbReference type="InterPro" id="IPR000089">
    <property type="entry name" value="Biotin_lipoyl"/>
</dbReference>
<protein>
    <recommendedName>
        <fullName evidence="1">Lipoyl-binding domain-containing protein</fullName>
    </recommendedName>
</protein>
<dbReference type="AlphaFoldDB" id="A0A502JEM5"/>
<evidence type="ECO:0000313" key="3">
    <source>
        <dbReference type="Proteomes" id="UP000317926"/>
    </source>
</evidence>
<dbReference type="CDD" id="cd06849">
    <property type="entry name" value="lipoyl_domain"/>
    <property type="match status" value="1"/>
</dbReference>
<proteinExistence type="predicted"/>
<sequence>MCIRDSSKGDSICEIEGDKALIEIPSEFSGVLHQIITPVGLEVMSYDVIGKMVVD</sequence>
<accession>A0A502JEM5</accession>
<reference evidence="2 3" key="1">
    <citation type="submission" date="2019-01" db="EMBL/GenBank/DDBJ databases">
        <title>Comparative genomic analysis identifies haemin-independent Haemophilus haemolyticus: a formal re-classification of Haemophilus intermedius.</title>
        <authorList>
            <person name="Harris T.M."/>
            <person name="Price E.P."/>
            <person name="Sarovich D.S."/>
            <person name="Norskov-Lauritsen N."/>
            <person name="Beissbarth J."/>
            <person name="Chang A.B."/>
            <person name="Smith-Vaughan H.C."/>
        </authorList>
    </citation>
    <scope>NUCLEOTIDE SEQUENCE [LARGE SCALE GENOMIC DNA]</scope>
    <source>
        <strain evidence="2 3">PN24</strain>
    </source>
</reference>
<feature type="domain" description="Lipoyl-binding" evidence="1">
    <location>
        <begin position="7"/>
        <end position="51"/>
    </location>
</feature>
<name>A0A502JEM5_HAEHA</name>
<dbReference type="Gene3D" id="2.40.50.100">
    <property type="match status" value="1"/>
</dbReference>
<organism evidence="2 3">
    <name type="scientific">Haemophilus haemolyticus</name>
    <dbReference type="NCBI Taxonomy" id="726"/>
    <lineage>
        <taxon>Bacteria</taxon>
        <taxon>Pseudomonadati</taxon>
        <taxon>Pseudomonadota</taxon>
        <taxon>Gammaproteobacteria</taxon>
        <taxon>Pasteurellales</taxon>
        <taxon>Pasteurellaceae</taxon>
        <taxon>Haemophilus</taxon>
    </lineage>
</organism>
<evidence type="ECO:0000259" key="1">
    <source>
        <dbReference type="Pfam" id="PF00364"/>
    </source>
</evidence>
<dbReference type="SUPFAM" id="SSF51230">
    <property type="entry name" value="Single hybrid motif"/>
    <property type="match status" value="1"/>
</dbReference>
<dbReference type="EMBL" id="SDPK01000035">
    <property type="protein sequence ID" value="TPG97757.1"/>
    <property type="molecule type" value="Genomic_DNA"/>
</dbReference>
<dbReference type="InterPro" id="IPR011053">
    <property type="entry name" value="Single_hybrid_motif"/>
</dbReference>
<dbReference type="RefSeq" id="WP_140520235.1">
    <property type="nucleotide sequence ID" value="NZ_JACBKC010000035.1"/>
</dbReference>
<evidence type="ECO:0000313" key="2">
    <source>
        <dbReference type="EMBL" id="TPG97757.1"/>
    </source>
</evidence>
<dbReference type="Pfam" id="PF00364">
    <property type="entry name" value="Biotin_lipoyl"/>
    <property type="match status" value="1"/>
</dbReference>
<comment type="caution">
    <text evidence="2">The sequence shown here is derived from an EMBL/GenBank/DDBJ whole genome shotgun (WGS) entry which is preliminary data.</text>
</comment>